<dbReference type="Gene3D" id="3.40.50.2000">
    <property type="entry name" value="Glycogen Phosphorylase B"/>
    <property type="match status" value="1"/>
</dbReference>
<keyword evidence="1" id="KW-0802">TPR repeat</keyword>
<name>A0A6S6PRE2_ACEAC</name>
<dbReference type="InterPro" id="IPR011990">
    <property type="entry name" value="TPR-like_helical_dom_sf"/>
</dbReference>
<organism evidence="2 3">
    <name type="scientific">Acetobacter aceti</name>
    <dbReference type="NCBI Taxonomy" id="435"/>
    <lineage>
        <taxon>Bacteria</taxon>
        <taxon>Pseudomonadati</taxon>
        <taxon>Pseudomonadota</taxon>
        <taxon>Alphaproteobacteria</taxon>
        <taxon>Acetobacterales</taxon>
        <taxon>Acetobacteraceae</taxon>
        <taxon>Acetobacter</taxon>
        <taxon>Acetobacter subgen. Acetobacter</taxon>
    </lineage>
</organism>
<dbReference type="SUPFAM" id="SSF53756">
    <property type="entry name" value="UDP-Glycosyltransferase/glycogen phosphorylase"/>
    <property type="match status" value="1"/>
</dbReference>
<evidence type="ECO:0000256" key="1">
    <source>
        <dbReference type="PROSITE-ProRule" id="PRU00339"/>
    </source>
</evidence>
<dbReference type="AlphaFoldDB" id="A0A6S6PRE2"/>
<dbReference type="PANTHER" id="PTHR12558">
    <property type="entry name" value="CELL DIVISION CYCLE 16,23,27"/>
    <property type="match status" value="1"/>
</dbReference>
<protein>
    <submittedName>
        <fullName evidence="2">Uncharacterized protein</fullName>
    </submittedName>
</protein>
<feature type="repeat" description="TPR" evidence="1">
    <location>
        <begin position="155"/>
        <end position="188"/>
    </location>
</feature>
<dbReference type="EMBL" id="AP023326">
    <property type="protein sequence ID" value="BCI67252.1"/>
    <property type="molecule type" value="Genomic_DNA"/>
</dbReference>
<accession>A0A6S6PRE2</accession>
<proteinExistence type="predicted"/>
<dbReference type="SMART" id="SM00028">
    <property type="entry name" value="TPR"/>
    <property type="match status" value="3"/>
</dbReference>
<dbReference type="PANTHER" id="PTHR12558:SF13">
    <property type="entry name" value="CELL DIVISION CYCLE PROTEIN 27 HOMOLOG"/>
    <property type="match status" value="1"/>
</dbReference>
<sequence length="544" mass="59837">MLLPSPVPLSENTSLPSSEALKLLLRRAEMELEAEHFAEVMAALSPHGGMGSEAIDSLLGFALTGLERHEEAALCLHSAFHLGEGSKHPALDLVALFGRLNRREQARKTLEALLKITPNDARVLDALGEILIYLGETEEALRILDHSLDVRPTSPLTMNFKAIALMELGEISEATKIFRKVLQLIPDNASALSNLACIYSALNRSDDALALYRSAIIERPQNATIRLNHSISLLKAGRYAQGWAEHEWRLQLPGHSQLPASLLVPSLGDGVDIRGKRILVTQEEGLGDTLMYLRYIPALARRGAIVHLWVPETLADLCRRVEGAAVVQVGGNVPEFDWHCPFISLPRVFVGTEDAMGNPVPYLHTDPRKDQAARELLPDNGRLNVGLVWGGAPRPNLSSALMLDRKRSTSLASLDPLGKIAGINLISFQKGPHAEQGTTLPCGKEILDLMPYADTMDDTASFLMGIDVLVSVDTSVVHLAGALGRPVLLMDRFDNCWRWLSGRDDSIWYPDLTIIRQKKPHKWDDVVKRVAAHLKKMAAAHKRS</sequence>
<gene>
    <name evidence="2" type="ORF">AAJCM20276_18760</name>
</gene>
<dbReference type="SUPFAM" id="SSF48452">
    <property type="entry name" value="TPR-like"/>
    <property type="match status" value="1"/>
</dbReference>
<feature type="repeat" description="TPR" evidence="1">
    <location>
        <begin position="121"/>
        <end position="154"/>
    </location>
</feature>
<dbReference type="Gene3D" id="1.25.40.10">
    <property type="entry name" value="Tetratricopeptide repeat domain"/>
    <property type="match status" value="1"/>
</dbReference>
<evidence type="ECO:0000313" key="3">
    <source>
        <dbReference type="Proteomes" id="UP000515220"/>
    </source>
</evidence>
<dbReference type="RefSeq" id="WP_099347146.1">
    <property type="nucleotide sequence ID" value="NZ_AP023326.1"/>
</dbReference>
<feature type="repeat" description="TPR" evidence="1">
    <location>
        <begin position="189"/>
        <end position="222"/>
    </location>
</feature>
<dbReference type="InterPro" id="IPR019734">
    <property type="entry name" value="TPR_rpt"/>
</dbReference>
<evidence type="ECO:0000313" key="2">
    <source>
        <dbReference type="EMBL" id="BCI67252.1"/>
    </source>
</evidence>
<dbReference type="Pfam" id="PF13176">
    <property type="entry name" value="TPR_7"/>
    <property type="match status" value="1"/>
</dbReference>
<dbReference type="Pfam" id="PF14559">
    <property type="entry name" value="TPR_19"/>
    <property type="match status" value="1"/>
</dbReference>
<dbReference type="PROSITE" id="PS50005">
    <property type="entry name" value="TPR"/>
    <property type="match status" value="3"/>
</dbReference>
<dbReference type="Proteomes" id="UP000515220">
    <property type="component" value="Chromosome"/>
</dbReference>
<reference evidence="2 3" key="1">
    <citation type="submission" date="2020-07" db="EMBL/GenBank/DDBJ databases">
        <title>Complete Genome Sequence of an acetic acid bacterium, Acetobacter aceti JCM20276.</title>
        <authorList>
            <person name="Hirose Y."/>
            <person name="Mihara H."/>
        </authorList>
    </citation>
    <scope>NUCLEOTIDE SEQUENCE [LARGE SCALE GENOMIC DNA]</scope>
    <source>
        <strain evidence="2 3">JCM20276</strain>
    </source>
</reference>